<feature type="domain" description="N-acetyltransferase" evidence="3">
    <location>
        <begin position="42"/>
        <end position="184"/>
    </location>
</feature>
<gene>
    <name evidence="4" type="ORF">ACFYQT_40935</name>
</gene>
<dbReference type="Gene3D" id="3.40.630.30">
    <property type="match status" value="1"/>
</dbReference>
<reference evidence="4 5" key="1">
    <citation type="submission" date="2024-10" db="EMBL/GenBank/DDBJ databases">
        <title>The Natural Products Discovery Center: Release of the First 8490 Sequenced Strains for Exploring Actinobacteria Biosynthetic Diversity.</title>
        <authorList>
            <person name="Kalkreuter E."/>
            <person name="Kautsar S.A."/>
            <person name="Yang D."/>
            <person name="Bader C.D."/>
            <person name="Teijaro C.N."/>
            <person name="Fluegel L."/>
            <person name="Davis C.M."/>
            <person name="Simpson J.R."/>
            <person name="Lauterbach L."/>
            <person name="Steele A.D."/>
            <person name="Gui C."/>
            <person name="Meng S."/>
            <person name="Li G."/>
            <person name="Viehrig K."/>
            <person name="Ye F."/>
            <person name="Su P."/>
            <person name="Kiefer A.F."/>
            <person name="Nichols A."/>
            <person name="Cepeda A.J."/>
            <person name="Yan W."/>
            <person name="Fan B."/>
            <person name="Jiang Y."/>
            <person name="Adhikari A."/>
            <person name="Zheng C.-J."/>
            <person name="Schuster L."/>
            <person name="Cowan T.M."/>
            <person name="Smanski M.J."/>
            <person name="Chevrette M.G."/>
            <person name="De Carvalho L.P.S."/>
            <person name="Shen B."/>
        </authorList>
    </citation>
    <scope>NUCLEOTIDE SEQUENCE [LARGE SCALE GENOMIC DNA]</scope>
    <source>
        <strain evidence="4 5">NPDC005497</strain>
    </source>
</reference>
<comment type="caution">
    <text evidence="4">The sequence shown here is derived from an EMBL/GenBank/DDBJ whole genome shotgun (WGS) entry which is preliminary data.</text>
</comment>
<dbReference type="Proteomes" id="UP001601422">
    <property type="component" value="Unassembled WGS sequence"/>
</dbReference>
<dbReference type="InterPro" id="IPR016181">
    <property type="entry name" value="Acyl_CoA_acyltransferase"/>
</dbReference>
<dbReference type="GO" id="GO:0016746">
    <property type="term" value="F:acyltransferase activity"/>
    <property type="evidence" value="ECO:0007669"/>
    <property type="project" value="UniProtKB-KW"/>
</dbReference>
<dbReference type="EC" id="2.3.-.-" evidence="4"/>
<dbReference type="SUPFAM" id="SSF55729">
    <property type="entry name" value="Acyl-CoA N-acyltransferases (Nat)"/>
    <property type="match status" value="1"/>
</dbReference>
<evidence type="ECO:0000313" key="5">
    <source>
        <dbReference type="Proteomes" id="UP001601422"/>
    </source>
</evidence>
<proteinExistence type="predicted"/>
<dbReference type="InterPro" id="IPR050832">
    <property type="entry name" value="Bact_Acetyltransf"/>
</dbReference>
<dbReference type="EMBL" id="JBIAJP010000023">
    <property type="protein sequence ID" value="MFF0009757.1"/>
    <property type="molecule type" value="Genomic_DNA"/>
</dbReference>
<sequence>MTARHLDVVIREAMIGADDDAVTDLFKEYLTGACDRVSKHLSELGELDQVQSSLDELVASTDAEQIRANLAQFRPPDGQLFLAERNGRGLGIGALRTIGPTICEIKRLYVRQEARRQGIAVAISERLLQQARTLGMSTVRLDTFRDFGEAQALIQAGGFKIREPYTESEIPEPLRRFWIFFEREL</sequence>
<keyword evidence="2 4" id="KW-0012">Acyltransferase</keyword>
<dbReference type="RefSeq" id="WP_389835798.1">
    <property type="nucleotide sequence ID" value="NZ_JBIAJP010000023.1"/>
</dbReference>
<dbReference type="InterPro" id="IPR000182">
    <property type="entry name" value="GNAT_dom"/>
</dbReference>
<evidence type="ECO:0000256" key="1">
    <source>
        <dbReference type="ARBA" id="ARBA00022679"/>
    </source>
</evidence>
<dbReference type="CDD" id="cd04301">
    <property type="entry name" value="NAT_SF"/>
    <property type="match status" value="1"/>
</dbReference>
<evidence type="ECO:0000313" key="4">
    <source>
        <dbReference type="EMBL" id="MFF0009757.1"/>
    </source>
</evidence>
<organism evidence="4 5">
    <name type="scientific">Streptomyces tibetensis</name>
    <dbReference type="NCBI Taxonomy" id="2382123"/>
    <lineage>
        <taxon>Bacteria</taxon>
        <taxon>Bacillati</taxon>
        <taxon>Actinomycetota</taxon>
        <taxon>Actinomycetes</taxon>
        <taxon>Kitasatosporales</taxon>
        <taxon>Streptomycetaceae</taxon>
        <taxon>Streptomyces</taxon>
    </lineage>
</organism>
<accession>A0ABW6N8Y8</accession>
<dbReference type="PANTHER" id="PTHR43877">
    <property type="entry name" value="AMINOALKYLPHOSPHONATE N-ACETYLTRANSFERASE-RELATED-RELATED"/>
    <property type="match status" value="1"/>
</dbReference>
<dbReference type="PROSITE" id="PS51186">
    <property type="entry name" value="GNAT"/>
    <property type="match status" value="1"/>
</dbReference>
<evidence type="ECO:0000256" key="2">
    <source>
        <dbReference type="ARBA" id="ARBA00023315"/>
    </source>
</evidence>
<protein>
    <submittedName>
        <fullName evidence="4">GNAT family N-acetyltransferase</fullName>
        <ecNumber evidence="4">2.3.-.-</ecNumber>
    </submittedName>
</protein>
<dbReference type="PANTHER" id="PTHR43877:SF2">
    <property type="entry name" value="AMINOALKYLPHOSPHONATE N-ACETYLTRANSFERASE-RELATED"/>
    <property type="match status" value="1"/>
</dbReference>
<keyword evidence="5" id="KW-1185">Reference proteome</keyword>
<dbReference type="Pfam" id="PF00583">
    <property type="entry name" value="Acetyltransf_1"/>
    <property type="match status" value="1"/>
</dbReference>
<evidence type="ECO:0000259" key="3">
    <source>
        <dbReference type="PROSITE" id="PS51186"/>
    </source>
</evidence>
<name>A0ABW6N8Y8_9ACTN</name>
<keyword evidence="1 4" id="KW-0808">Transferase</keyword>